<keyword evidence="10" id="KW-1185">Reference proteome</keyword>
<dbReference type="GO" id="GO:0048468">
    <property type="term" value="P:cell development"/>
    <property type="evidence" value="ECO:0007669"/>
    <property type="project" value="TreeGrafter"/>
</dbReference>
<feature type="compositionally biased region" description="Basic and acidic residues" evidence="7">
    <location>
        <begin position="315"/>
        <end position="324"/>
    </location>
</feature>
<feature type="compositionally biased region" description="Polar residues" evidence="7">
    <location>
        <begin position="400"/>
        <end position="412"/>
    </location>
</feature>
<evidence type="ECO:0000313" key="10">
    <source>
        <dbReference type="Proteomes" id="UP000007875"/>
    </source>
</evidence>
<feature type="region of interest" description="Disordered" evidence="7">
    <location>
        <begin position="207"/>
        <end position="262"/>
    </location>
</feature>
<feature type="region of interest" description="Disordered" evidence="7">
    <location>
        <begin position="313"/>
        <end position="432"/>
    </location>
</feature>
<dbReference type="eggNOG" id="KOG0773">
    <property type="taxonomic scope" value="Eukaryota"/>
</dbReference>
<dbReference type="PROSITE" id="PS00027">
    <property type="entry name" value="HOMEOBOX_1"/>
    <property type="match status" value="1"/>
</dbReference>
<comment type="subcellular location">
    <subcellularLocation>
        <location evidence="1 6">Nucleus</location>
    </subcellularLocation>
</comment>
<evidence type="ECO:0000256" key="6">
    <source>
        <dbReference type="PROSITE-ProRule" id="PRU00108"/>
    </source>
</evidence>
<dbReference type="PANTHER" id="PTHR11211">
    <property type="entry name" value="IROQUOIS-CLASS HOMEODOMAIN PROTEIN IRX"/>
    <property type="match status" value="1"/>
</dbReference>
<dbReference type="FunFam" id="1.10.10.60:FF:000003">
    <property type="entry name" value="Iroquois-class homeobox protein IRX"/>
    <property type="match status" value="1"/>
</dbReference>
<evidence type="ECO:0000313" key="9">
    <source>
        <dbReference type="Ensembl" id="ENSCSAVP00000008441.1"/>
    </source>
</evidence>
<dbReference type="PROSITE" id="PS50071">
    <property type="entry name" value="HOMEOBOX_2"/>
    <property type="match status" value="1"/>
</dbReference>
<dbReference type="Ensembl" id="ENSCSAVT00000008550.1">
    <property type="protein sequence ID" value="ENSCSAVP00000008441.1"/>
    <property type="gene ID" value="ENSCSAVG00000005011.1"/>
</dbReference>
<dbReference type="SUPFAM" id="SSF46689">
    <property type="entry name" value="Homeodomain-like"/>
    <property type="match status" value="1"/>
</dbReference>
<feature type="domain" description="Homeobox" evidence="8">
    <location>
        <begin position="139"/>
        <end position="202"/>
    </location>
</feature>
<feature type="compositionally biased region" description="Acidic residues" evidence="7">
    <location>
        <begin position="493"/>
        <end position="504"/>
    </location>
</feature>
<accession>H2YSY1</accession>
<feature type="compositionally biased region" description="Basic and acidic residues" evidence="7">
    <location>
        <begin position="515"/>
        <end position="524"/>
    </location>
</feature>
<feature type="compositionally biased region" description="Acidic residues" evidence="7">
    <location>
        <begin position="217"/>
        <end position="226"/>
    </location>
</feature>
<dbReference type="OMA" id="WMEEYQR"/>
<feature type="region of interest" description="Disordered" evidence="7">
    <location>
        <begin position="480"/>
        <end position="527"/>
    </location>
</feature>
<dbReference type="GO" id="GO:0005634">
    <property type="term" value="C:nucleus"/>
    <property type="evidence" value="ECO:0007669"/>
    <property type="project" value="UniProtKB-SubCell"/>
</dbReference>
<dbReference type="GeneTree" id="ENSGT00940000165426"/>
<dbReference type="Pfam" id="PF05920">
    <property type="entry name" value="Homeobox_KN"/>
    <property type="match status" value="1"/>
</dbReference>
<evidence type="ECO:0000256" key="5">
    <source>
        <dbReference type="ARBA" id="ARBA00023242"/>
    </source>
</evidence>
<protein>
    <recommendedName>
        <fullName evidence="8">Homeobox domain-containing protein</fullName>
    </recommendedName>
</protein>
<dbReference type="AlphaFoldDB" id="H2YSY1"/>
<feature type="compositionally biased region" description="Basic and acidic residues" evidence="7">
    <location>
        <begin position="373"/>
        <end position="389"/>
    </location>
</feature>
<dbReference type="GO" id="GO:0000978">
    <property type="term" value="F:RNA polymerase II cis-regulatory region sequence-specific DNA binding"/>
    <property type="evidence" value="ECO:0007669"/>
    <property type="project" value="TreeGrafter"/>
</dbReference>
<proteinExistence type="inferred from homology"/>
<evidence type="ECO:0000256" key="7">
    <source>
        <dbReference type="SAM" id="MobiDB-lite"/>
    </source>
</evidence>
<evidence type="ECO:0000256" key="3">
    <source>
        <dbReference type="ARBA" id="ARBA00023125"/>
    </source>
</evidence>
<evidence type="ECO:0000256" key="1">
    <source>
        <dbReference type="ARBA" id="ARBA00004123"/>
    </source>
</evidence>
<feature type="compositionally biased region" description="Low complexity" evidence="7">
    <location>
        <begin position="325"/>
        <end position="344"/>
    </location>
</feature>
<evidence type="ECO:0000259" key="8">
    <source>
        <dbReference type="PROSITE" id="PS50071"/>
    </source>
</evidence>
<feature type="DNA-binding region" description="Homeobox" evidence="6">
    <location>
        <begin position="141"/>
        <end position="203"/>
    </location>
</feature>
<dbReference type="InParanoid" id="H2YSY1"/>
<comment type="similarity">
    <text evidence="2">Belongs to the TALE/IRO homeobox family.</text>
</comment>
<reference evidence="9" key="2">
    <citation type="submission" date="2025-08" db="UniProtKB">
        <authorList>
            <consortium name="Ensembl"/>
        </authorList>
    </citation>
    <scope>IDENTIFICATION</scope>
</reference>
<dbReference type="InterPro" id="IPR001356">
    <property type="entry name" value="HD"/>
</dbReference>
<dbReference type="HOGENOM" id="CLU_480547_0_0_1"/>
<dbReference type="InterPro" id="IPR009057">
    <property type="entry name" value="Homeodomain-like_sf"/>
</dbReference>
<dbReference type="InterPro" id="IPR008422">
    <property type="entry name" value="KN_HD"/>
</dbReference>
<dbReference type="InterPro" id="IPR017970">
    <property type="entry name" value="Homeobox_CS"/>
</dbReference>
<dbReference type="STRING" id="51511.ENSCSAVP00000008441"/>
<keyword evidence="4 6" id="KW-0371">Homeobox</keyword>
<evidence type="ECO:0000256" key="2">
    <source>
        <dbReference type="ARBA" id="ARBA00008446"/>
    </source>
</evidence>
<keyword evidence="3 6" id="KW-0238">DNA-binding</keyword>
<dbReference type="GO" id="GO:0030182">
    <property type="term" value="P:neuron differentiation"/>
    <property type="evidence" value="ECO:0007669"/>
    <property type="project" value="TreeGrafter"/>
</dbReference>
<dbReference type="Gene3D" id="1.10.10.60">
    <property type="entry name" value="Homeodomain-like"/>
    <property type="match status" value="1"/>
</dbReference>
<dbReference type="CDD" id="cd00086">
    <property type="entry name" value="homeodomain"/>
    <property type="match status" value="1"/>
</dbReference>
<dbReference type="GO" id="GO:0000981">
    <property type="term" value="F:DNA-binding transcription factor activity, RNA polymerase II-specific"/>
    <property type="evidence" value="ECO:0007669"/>
    <property type="project" value="InterPro"/>
</dbReference>
<dbReference type="Proteomes" id="UP000007875">
    <property type="component" value="Unassembled WGS sequence"/>
</dbReference>
<dbReference type="PANTHER" id="PTHR11211:SF40">
    <property type="entry name" value="MIRROR, ISOFORM C"/>
    <property type="match status" value="1"/>
</dbReference>
<reference evidence="10" key="1">
    <citation type="submission" date="2003-08" db="EMBL/GenBank/DDBJ databases">
        <authorList>
            <person name="Birren B."/>
            <person name="Nusbaum C."/>
            <person name="Abebe A."/>
            <person name="Abouelleil A."/>
            <person name="Adekoya E."/>
            <person name="Ait-zahra M."/>
            <person name="Allen N."/>
            <person name="Allen T."/>
            <person name="An P."/>
            <person name="Anderson M."/>
            <person name="Anderson S."/>
            <person name="Arachchi H."/>
            <person name="Armbruster J."/>
            <person name="Bachantsang P."/>
            <person name="Baldwin J."/>
            <person name="Barry A."/>
            <person name="Bayul T."/>
            <person name="Blitshsteyn B."/>
            <person name="Bloom T."/>
            <person name="Blye J."/>
            <person name="Boguslavskiy L."/>
            <person name="Borowsky M."/>
            <person name="Boukhgalter B."/>
            <person name="Brunache A."/>
            <person name="Butler J."/>
            <person name="Calixte N."/>
            <person name="Calvo S."/>
            <person name="Camarata J."/>
            <person name="Campo K."/>
            <person name="Chang J."/>
            <person name="Cheshatsang Y."/>
            <person name="Citroen M."/>
            <person name="Collymore A."/>
            <person name="Considine T."/>
            <person name="Cook A."/>
            <person name="Cooke P."/>
            <person name="Corum B."/>
            <person name="Cuomo C."/>
            <person name="David R."/>
            <person name="Dawoe T."/>
            <person name="Degray S."/>
            <person name="Dodge S."/>
            <person name="Dooley K."/>
            <person name="Dorje P."/>
            <person name="Dorjee K."/>
            <person name="Dorris L."/>
            <person name="Duffey N."/>
            <person name="Dupes A."/>
            <person name="Elkins T."/>
            <person name="Engels R."/>
            <person name="Erickson J."/>
            <person name="Farina A."/>
            <person name="Faro S."/>
            <person name="Ferreira P."/>
            <person name="Fischer H."/>
            <person name="Fitzgerald M."/>
            <person name="Foley K."/>
            <person name="Gage D."/>
            <person name="Galagan J."/>
            <person name="Gearin G."/>
            <person name="Gnerre S."/>
            <person name="Gnirke A."/>
            <person name="Goyette A."/>
            <person name="Graham J."/>
            <person name="Grandbois E."/>
            <person name="Gyaltsen K."/>
            <person name="Hafez N."/>
            <person name="Hagopian D."/>
            <person name="Hagos B."/>
            <person name="Hall J."/>
            <person name="Hatcher B."/>
            <person name="Heller A."/>
            <person name="Higgins H."/>
            <person name="Honan T."/>
            <person name="Horn A."/>
            <person name="Houde N."/>
            <person name="Hughes L."/>
            <person name="Hulme W."/>
            <person name="Husby E."/>
            <person name="Iliev I."/>
            <person name="Jaffe D."/>
            <person name="Jones C."/>
            <person name="Kamal M."/>
            <person name="Kamat A."/>
            <person name="Kamvysselis M."/>
            <person name="Karlsson E."/>
            <person name="Kells C."/>
            <person name="Kieu A."/>
            <person name="Kisner P."/>
            <person name="Kodira C."/>
            <person name="Kulbokas E."/>
            <person name="Labutti K."/>
            <person name="Lama D."/>
            <person name="Landers T."/>
            <person name="Leger J."/>
            <person name="Levine S."/>
            <person name="Lewis D."/>
            <person name="Lewis T."/>
            <person name="Lindblad-toh K."/>
            <person name="Liu X."/>
            <person name="Lokyitsang T."/>
            <person name="Lokyitsang Y."/>
            <person name="Lucien O."/>
            <person name="Lui A."/>
            <person name="Ma L.J."/>
            <person name="Mabbitt R."/>
            <person name="Macdonald J."/>
            <person name="Maclean C."/>
            <person name="Major J."/>
            <person name="Manning J."/>
            <person name="Marabella R."/>
            <person name="Maru K."/>
            <person name="Matthews C."/>
            <person name="Mauceli E."/>
            <person name="Mccarthy M."/>
            <person name="Mcdonough S."/>
            <person name="Mcghee T."/>
            <person name="Meldrim J."/>
            <person name="Meneus L."/>
            <person name="Mesirov J."/>
            <person name="Mihalev A."/>
            <person name="Mihova T."/>
            <person name="Mikkelsen T."/>
            <person name="Mlenga V."/>
            <person name="Moru K."/>
            <person name="Mozes J."/>
            <person name="Mulrain L."/>
            <person name="Munson G."/>
            <person name="Naylor J."/>
            <person name="Newes C."/>
            <person name="Nguyen C."/>
            <person name="Nguyen N."/>
            <person name="Nguyen T."/>
            <person name="Nicol R."/>
            <person name="Nielsen C."/>
            <person name="Nizzari M."/>
            <person name="Norbu C."/>
            <person name="Norbu N."/>
            <person name="O'donnell P."/>
            <person name="Okoawo O."/>
            <person name="O'leary S."/>
            <person name="Omotosho B."/>
            <person name="O'neill K."/>
            <person name="Osman S."/>
            <person name="Parker S."/>
            <person name="Perrin D."/>
            <person name="Phunkhang P."/>
            <person name="Piqani B."/>
            <person name="Purcell S."/>
            <person name="Rachupka T."/>
            <person name="Ramasamy U."/>
            <person name="Rameau R."/>
            <person name="Ray V."/>
            <person name="Raymond C."/>
            <person name="Retta R."/>
            <person name="Richardson S."/>
            <person name="Rise C."/>
            <person name="Rodriguez J."/>
            <person name="Rogers J."/>
            <person name="Rogov P."/>
            <person name="Rutman M."/>
            <person name="Schupbach R."/>
            <person name="Seaman C."/>
            <person name="Settipalli S."/>
            <person name="Sharpe T."/>
            <person name="Sheridan J."/>
            <person name="Sherpa N."/>
            <person name="Shi J."/>
            <person name="Smirnov S."/>
            <person name="Smith C."/>
            <person name="Sougnez C."/>
            <person name="Spencer B."/>
            <person name="Stalker J."/>
            <person name="Stange-thomann N."/>
            <person name="Stavropoulos S."/>
            <person name="Stetson K."/>
            <person name="Stone C."/>
            <person name="Stone S."/>
            <person name="Stubbs M."/>
            <person name="Talamas J."/>
            <person name="Tchuinga P."/>
            <person name="Tenzing P."/>
            <person name="Tesfaye S."/>
            <person name="Theodore J."/>
            <person name="Thoulutsang Y."/>
            <person name="Topham K."/>
            <person name="Towey S."/>
            <person name="Tsamla T."/>
            <person name="Tsomo N."/>
            <person name="Vallee D."/>
            <person name="Vassiliev H."/>
            <person name="Venkataraman V."/>
            <person name="Vinson J."/>
            <person name="Vo A."/>
            <person name="Wade C."/>
            <person name="Wang S."/>
            <person name="Wangchuk T."/>
            <person name="Wangdi T."/>
            <person name="Whittaker C."/>
            <person name="Wilkinson J."/>
            <person name="Wu Y."/>
            <person name="Wyman D."/>
            <person name="Yadav S."/>
            <person name="Yang S."/>
            <person name="Yang X."/>
            <person name="Yeager S."/>
            <person name="Yee E."/>
            <person name="Young G."/>
            <person name="Zainoun J."/>
            <person name="Zembeck L."/>
            <person name="Zimmer A."/>
            <person name="Zody M."/>
            <person name="Lander E."/>
        </authorList>
    </citation>
    <scope>NUCLEOTIDE SEQUENCE [LARGE SCALE GENOMIC DNA]</scope>
</reference>
<feature type="compositionally biased region" description="Basic and acidic residues" evidence="7">
    <location>
        <begin position="238"/>
        <end position="248"/>
    </location>
</feature>
<keyword evidence="5 6" id="KW-0539">Nucleus</keyword>
<reference evidence="9" key="3">
    <citation type="submission" date="2025-09" db="UniProtKB">
        <authorList>
            <consortium name="Ensembl"/>
        </authorList>
    </citation>
    <scope>IDENTIFICATION</scope>
</reference>
<name>H2YSY1_CIOSA</name>
<evidence type="ECO:0000256" key="4">
    <source>
        <dbReference type="ARBA" id="ARBA00023155"/>
    </source>
</evidence>
<dbReference type="SMART" id="SM00389">
    <property type="entry name" value="HOX"/>
    <property type="match status" value="1"/>
</dbReference>
<sequence length="545" mass="60515">MSFLPFSNSFSTNSIGTSISSLTEAQAKIVDAARSTLAEQRSPGNGIHFPADDRGIPGRPADLTSALFGLPYPVPAPAGLTPPIYSSLPPGIDAATLHSTLSRIDPKELSAWGNPMAPTHLYPYDQALMYQHSGYGLSLADGARRKNATRETTSTLKAWLNEHRKNPYPTKGEKIMLAIISKMTLTQVSTWFANARRRLKKENRMTWSPRNRCGEDNERESEDEEQERVGEDGNSPDVMRHQDRRDNEPNVARSNPTVGPSDLAYQRHHRAHQQQMFLRHLASLPPHLRSGDPFRQFQLQNQRLAVQGLPRIHPRGFEQPDQQRRSSLSSPSASASSYDRSPSPVNQQRNFRPPPPLNQIGLPSKSPTRRFRFSPDRVPRDEADDSAKKTEKKPKIWSPVSLTESNSTSQDAPPSPRQREEAPNGKSPPNPMAVAQAWMEEYQRQLATRNPQLLASTLASIAAKRGVSGGFPFLPYPTALATSRDSPTKTSRDDDESLTSDTEGEANMPINLSKNGERRNHSSDDATMVIDDVEMKPIMQSIVAS</sequence>
<organism evidence="9 10">
    <name type="scientific">Ciona savignyi</name>
    <name type="common">Pacific transparent sea squirt</name>
    <dbReference type="NCBI Taxonomy" id="51511"/>
    <lineage>
        <taxon>Eukaryota</taxon>
        <taxon>Metazoa</taxon>
        <taxon>Chordata</taxon>
        <taxon>Tunicata</taxon>
        <taxon>Ascidiacea</taxon>
        <taxon>Phlebobranchia</taxon>
        <taxon>Cionidae</taxon>
        <taxon>Ciona</taxon>
    </lineage>
</organism>